<reference evidence="4" key="2">
    <citation type="submission" date="2008-08" db="EMBL/GenBank/DDBJ databases">
        <authorList>
            <consortium name="Diatom Consortium"/>
            <person name="Grigoriev I."/>
            <person name="Grimwood J."/>
            <person name="Kuo A."/>
            <person name="Otillar R.P."/>
            <person name="Salamov A."/>
            <person name="Detter J.C."/>
            <person name="Lindquist E."/>
            <person name="Shapiro H."/>
            <person name="Lucas S."/>
            <person name="Glavina del Rio T."/>
            <person name="Pitluck S."/>
            <person name="Rokhsar D."/>
            <person name="Bowler C."/>
        </authorList>
    </citation>
    <scope>GENOME REANNOTATION</scope>
    <source>
        <strain evidence="4">CCAP 1055/1</strain>
    </source>
</reference>
<evidence type="ECO:0000256" key="2">
    <source>
        <dbReference type="SAM" id="SignalP"/>
    </source>
</evidence>
<keyword evidence="4" id="KW-1185">Reference proteome</keyword>
<keyword evidence="1" id="KW-0472">Membrane</keyword>
<dbReference type="KEGG" id="pti:PHATRDRAFT_47628"/>
<dbReference type="RefSeq" id="XP_002182048.1">
    <property type="nucleotide sequence ID" value="XM_002182012.1"/>
</dbReference>
<dbReference type="HOGENOM" id="CLU_1182149_0_0_1"/>
<evidence type="ECO:0000313" key="3">
    <source>
        <dbReference type="EMBL" id="EEC46588.1"/>
    </source>
</evidence>
<keyword evidence="1" id="KW-0812">Transmembrane</keyword>
<organism evidence="3 4">
    <name type="scientific">Phaeodactylum tricornutum (strain CCAP 1055/1)</name>
    <dbReference type="NCBI Taxonomy" id="556484"/>
    <lineage>
        <taxon>Eukaryota</taxon>
        <taxon>Sar</taxon>
        <taxon>Stramenopiles</taxon>
        <taxon>Ochrophyta</taxon>
        <taxon>Bacillariophyta</taxon>
        <taxon>Bacillariophyceae</taxon>
        <taxon>Bacillariophycidae</taxon>
        <taxon>Naviculales</taxon>
        <taxon>Phaeodactylaceae</taxon>
        <taxon>Phaeodactylum</taxon>
    </lineage>
</organism>
<gene>
    <name evidence="3" type="ORF">PHATRDRAFT_47628</name>
</gene>
<dbReference type="InParanoid" id="B7G4B7"/>
<sequence length="235" mass="26298">MNLNLLAVVLLSASSDLPTFVISFTPYVASRWCNKKTVQLEDRSPGNSSFRSVSVKRFSRREDDDETPLALKVIDRSWNFVSFETPLLGIELGYFLILGGIACVSSIVQTILTILLFGLFYFAVRELANEGDDIFDTFEHAKNDSKLMARDELESNERLLTSFSLFGAAVLGSIIAPREGDEVTSSLFFVFVLLALPVTVLVSGVIDLKKDSPSIDQQLMAMWDQKFANRNHREK</sequence>
<name>B7G4B7_PHATC</name>
<feature type="transmembrane region" description="Helical" evidence="1">
    <location>
        <begin position="92"/>
        <end position="122"/>
    </location>
</feature>
<accession>B7G4B7</accession>
<dbReference type="EMBL" id="CM000616">
    <property type="protein sequence ID" value="EEC46588.1"/>
    <property type="molecule type" value="Genomic_DNA"/>
</dbReference>
<protein>
    <submittedName>
        <fullName evidence="3">Uncharacterized protein</fullName>
    </submittedName>
</protein>
<reference evidence="3 4" key="1">
    <citation type="journal article" date="2008" name="Nature">
        <title>The Phaeodactylum genome reveals the evolutionary history of diatom genomes.</title>
        <authorList>
            <person name="Bowler C."/>
            <person name="Allen A.E."/>
            <person name="Badger J.H."/>
            <person name="Grimwood J."/>
            <person name="Jabbari K."/>
            <person name="Kuo A."/>
            <person name="Maheswari U."/>
            <person name="Martens C."/>
            <person name="Maumus F."/>
            <person name="Otillar R.P."/>
            <person name="Rayko E."/>
            <person name="Salamov A."/>
            <person name="Vandepoele K."/>
            <person name="Beszteri B."/>
            <person name="Gruber A."/>
            <person name="Heijde M."/>
            <person name="Katinka M."/>
            <person name="Mock T."/>
            <person name="Valentin K."/>
            <person name="Verret F."/>
            <person name="Berges J.A."/>
            <person name="Brownlee C."/>
            <person name="Cadoret J.P."/>
            <person name="Chiovitti A."/>
            <person name="Choi C.J."/>
            <person name="Coesel S."/>
            <person name="De Martino A."/>
            <person name="Detter J.C."/>
            <person name="Durkin C."/>
            <person name="Falciatore A."/>
            <person name="Fournet J."/>
            <person name="Haruta M."/>
            <person name="Huysman M.J."/>
            <person name="Jenkins B.D."/>
            <person name="Jiroutova K."/>
            <person name="Jorgensen R.E."/>
            <person name="Joubert Y."/>
            <person name="Kaplan A."/>
            <person name="Kroger N."/>
            <person name="Kroth P.G."/>
            <person name="La Roche J."/>
            <person name="Lindquist E."/>
            <person name="Lommer M."/>
            <person name="Martin-Jezequel V."/>
            <person name="Lopez P.J."/>
            <person name="Lucas S."/>
            <person name="Mangogna M."/>
            <person name="McGinnis K."/>
            <person name="Medlin L.K."/>
            <person name="Montsant A."/>
            <person name="Oudot-Le Secq M.P."/>
            <person name="Napoli C."/>
            <person name="Obornik M."/>
            <person name="Parker M.S."/>
            <person name="Petit J.L."/>
            <person name="Porcel B.M."/>
            <person name="Poulsen N."/>
            <person name="Robison M."/>
            <person name="Rychlewski L."/>
            <person name="Rynearson T.A."/>
            <person name="Schmutz J."/>
            <person name="Shapiro H."/>
            <person name="Siaut M."/>
            <person name="Stanley M."/>
            <person name="Sussman M.R."/>
            <person name="Taylor A.R."/>
            <person name="Vardi A."/>
            <person name="von Dassow P."/>
            <person name="Vyverman W."/>
            <person name="Willis A."/>
            <person name="Wyrwicz L.S."/>
            <person name="Rokhsar D.S."/>
            <person name="Weissenbach J."/>
            <person name="Armbrust E.V."/>
            <person name="Green B.R."/>
            <person name="Van de Peer Y."/>
            <person name="Grigoriev I.V."/>
        </authorList>
    </citation>
    <scope>NUCLEOTIDE SEQUENCE [LARGE SCALE GENOMIC DNA]</scope>
    <source>
        <strain evidence="3 4">CCAP 1055/1</strain>
    </source>
</reference>
<feature type="signal peptide" evidence="2">
    <location>
        <begin position="1"/>
        <end position="23"/>
    </location>
</feature>
<proteinExistence type="predicted"/>
<dbReference type="Proteomes" id="UP000000759">
    <property type="component" value="Chromosome 14"/>
</dbReference>
<evidence type="ECO:0000313" key="4">
    <source>
        <dbReference type="Proteomes" id="UP000000759"/>
    </source>
</evidence>
<evidence type="ECO:0000256" key="1">
    <source>
        <dbReference type="SAM" id="Phobius"/>
    </source>
</evidence>
<dbReference type="GeneID" id="7202672"/>
<feature type="transmembrane region" description="Helical" evidence="1">
    <location>
        <begin position="159"/>
        <end position="176"/>
    </location>
</feature>
<dbReference type="AlphaFoldDB" id="B7G4B7"/>
<feature type="chain" id="PRO_5044495438" evidence="2">
    <location>
        <begin position="24"/>
        <end position="235"/>
    </location>
</feature>
<dbReference type="PaxDb" id="2850-Phatr47628"/>
<keyword evidence="2" id="KW-0732">Signal</keyword>
<feature type="transmembrane region" description="Helical" evidence="1">
    <location>
        <begin position="188"/>
        <end position="208"/>
    </location>
</feature>
<keyword evidence="1" id="KW-1133">Transmembrane helix</keyword>